<accession>A0A1J5AWZ6</accession>
<dbReference type="InterPro" id="IPR029060">
    <property type="entry name" value="PIN-like_dom_sf"/>
</dbReference>
<dbReference type="Pfam" id="PF13470">
    <property type="entry name" value="PIN_3"/>
    <property type="match status" value="1"/>
</dbReference>
<reference evidence="2 3" key="1">
    <citation type="journal article" date="2016" name="Environ. Microbiol.">
        <title>Genomic resolution of a cold subsurface aquifer community provides metabolic insights for novel microbes adapted to high CO concentrations.</title>
        <authorList>
            <person name="Probst A.J."/>
            <person name="Castelle C.J."/>
            <person name="Singh A."/>
            <person name="Brown C.T."/>
            <person name="Anantharaman K."/>
            <person name="Sharon I."/>
            <person name="Hug L.A."/>
            <person name="Burstein D."/>
            <person name="Emerson J.B."/>
            <person name="Thomas B.C."/>
            <person name="Banfield J.F."/>
        </authorList>
    </citation>
    <scope>NUCLEOTIDE SEQUENCE [LARGE SCALE GENOMIC DNA]</scope>
    <source>
        <strain evidence="2">CG2_30_44_31</strain>
    </source>
</reference>
<dbReference type="NCBIfam" id="TIGR00305">
    <property type="entry name" value="putative toxin-antitoxin system toxin component, PIN family"/>
    <property type="match status" value="1"/>
</dbReference>
<feature type="domain" description="PIN" evidence="1">
    <location>
        <begin position="1"/>
        <end position="119"/>
    </location>
</feature>
<dbReference type="PANTHER" id="PTHR34610">
    <property type="entry name" value="SSL7007 PROTEIN"/>
    <property type="match status" value="1"/>
</dbReference>
<dbReference type="Gene3D" id="3.40.50.1010">
    <property type="entry name" value="5'-nuclease"/>
    <property type="match status" value="1"/>
</dbReference>
<sequence length="139" mass="16043">MKVVLDTNVLISAFIANINSSPRIIFDFFCREKLMVVTSKELLNELSRSLHYPKIKKIYKLSNRSIIQYLQFLQQTTHRVIIKNFPQIIKTDPDDNLILACALAGKADFIVSGDKHLLRLKKYRGIKIVAPLEFVQLLQ</sequence>
<evidence type="ECO:0000313" key="3">
    <source>
        <dbReference type="Proteomes" id="UP000183605"/>
    </source>
</evidence>
<dbReference type="AlphaFoldDB" id="A0A1J5AWZ6"/>
<dbReference type="InterPro" id="IPR002716">
    <property type="entry name" value="PIN_dom"/>
</dbReference>
<protein>
    <submittedName>
        <fullName evidence="2">Putative toxin-antitoxin system toxin component, PIN family</fullName>
    </submittedName>
</protein>
<dbReference type="SMART" id="SM00670">
    <property type="entry name" value="PINc"/>
    <property type="match status" value="1"/>
</dbReference>
<dbReference type="EMBL" id="MNXQ01000050">
    <property type="protein sequence ID" value="OIP03036.1"/>
    <property type="molecule type" value="Genomic_DNA"/>
</dbReference>
<comment type="caution">
    <text evidence="2">The sequence shown here is derived from an EMBL/GenBank/DDBJ whole genome shotgun (WGS) entry which is preliminary data.</text>
</comment>
<evidence type="ECO:0000313" key="2">
    <source>
        <dbReference type="EMBL" id="OIP03036.1"/>
    </source>
</evidence>
<dbReference type="Proteomes" id="UP000183605">
    <property type="component" value="Unassembled WGS sequence"/>
</dbReference>
<dbReference type="PANTHER" id="PTHR34610:SF3">
    <property type="entry name" value="SSL7007 PROTEIN"/>
    <property type="match status" value="1"/>
</dbReference>
<dbReference type="InterPro" id="IPR002850">
    <property type="entry name" value="PIN_toxin-like"/>
</dbReference>
<proteinExistence type="predicted"/>
<dbReference type="SUPFAM" id="SSF88723">
    <property type="entry name" value="PIN domain-like"/>
    <property type="match status" value="1"/>
</dbReference>
<evidence type="ECO:0000259" key="1">
    <source>
        <dbReference type="SMART" id="SM00670"/>
    </source>
</evidence>
<gene>
    <name evidence="2" type="ORF">AUK18_02705</name>
</gene>
<name>A0A1J5AWZ6_9BACT</name>
<organism evidence="2 3">
    <name type="scientific">Candidatus Beckwithbacteria bacterium CG2_30_44_31</name>
    <dbReference type="NCBI Taxonomy" id="1805035"/>
    <lineage>
        <taxon>Bacteria</taxon>
        <taxon>Candidatus Beckwithiibacteriota</taxon>
    </lineage>
</organism>